<evidence type="ECO:0000313" key="4">
    <source>
        <dbReference type="Proteomes" id="UP000769528"/>
    </source>
</evidence>
<feature type="compositionally biased region" description="Polar residues" evidence="2">
    <location>
        <begin position="55"/>
        <end position="64"/>
    </location>
</feature>
<feature type="coiled-coil region" evidence="1">
    <location>
        <begin position="194"/>
        <end position="228"/>
    </location>
</feature>
<reference evidence="3" key="1">
    <citation type="journal article" date="2021" name="Open Biol.">
        <title>Shared evolutionary footprints suggest mitochondrial oxidative damage underlies multiple complex I losses in fungi.</title>
        <authorList>
            <person name="Schikora-Tamarit M.A."/>
            <person name="Marcet-Houben M."/>
            <person name="Nosek J."/>
            <person name="Gabaldon T."/>
        </authorList>
    </citation>
    <scope>NUCLEOTIDE SEQUENCE</scope>
    <source>
        <strain evidence="3">CBS6341</strain>
    </source>
</reference>
<proteinExistence type="predicted"/>
<protein>
    <submittedName>
        <fullName evidence="3">Uncharacterized protein</fullName>
    </submittedName>
</protein>
<dbReference type="AlphaFoldDB" id="A0A9P8PKW6"/>
<feature type="region of interest" description="Disordered" evidence="2">
    <location>
        <begin position="45"/>
        <end position="80"/>
    </location>
</feature>
<evidence type="ECO:0000256" key="1">
    <source>
        <dbReference type="SAM" id="Coils"/>
    </source>
</evidence>
<comment type="caution">
    <text evidence="3">The sequence shown here is derived from an EMBL/GenBank/DDBJ whole genome shotgun (WGS) entry which is preliminary data.</text>
</comment>
<evidence type="ECO:0000313" key="3">
    <source>
        <dbReference type="EMBL" id="KAH3673212.1"/>
    </source>
</evidence>
<organism evidence="3 4">
    <name type="scientific">Wickerhamomyces mucosus</name>
    <dbReference type="NCBI Taxonomy" id="1378264"/>
    <lineage>
        <taxon>Eukaryota</taxon>
        <taxon>Fungi</taxon>
        <taxon>Dikarya</taxon>
        <taxon>Ascomycota</taxon>
        <taxon>Saccharomycotina</taxon>
        <taxon>Saccharomycetes</taxon>
        <taxon>Phaffomycetales</taxon>
        <taxon>Wickerhamomycetaceae</taxon>
        <taxon>Wickerhamomyces</taxon>
    </lineage>
</organism>
<keyword evidence="4" id="KW-1185">Reference proteome</keyword>
<dbReference type="Proteomes" id="UP000769528">
    <property type="component" value="Unassembled WGS sequence"/>
</dbReference>
<reference evidence="3" key="2">
    <citation type="submission" date="2021-01" db="EMBL/GenBank/DDBJ databases">
        <authorList>
            <person name="Schikora-Tamarit M.A."/>
        </authorList>
    </citation>
    <scope>NUCLEOTIDE SEQUENCE</scope>
    <source>
        <strain evidence="3">CBS6341</strain>
    </source>
</reference>
<accession>A0A9P8PKW6</accession>
<name>A0A9P8PKW6_9ASCO</name>
<dbReference type="OrthoDB" id="3981131at2759"/>
<dbReference type="EMBL" id="JAEUBF010001036">
    <property type="protein sequence ID" value="KAH3673212.1"/>
    <property type="molecule type" value="Genomic_DNA"/>
</dbReference>
<sequence>MITVKHTNAGSTPPKINALKQHRDNAEIFSDNTIDNNDTEDELVEGNDTDHLLSPNASLNNDEQINPLGGSQSSTSSSKSLYSTTTSFNIEVSQTDGASIAELIRHSNTLIDNNHLDGNTKDLIMNLNSALLKSKSEANQYRIKSELLAISVKDADMRYEVENEIILKQVERLKNQTENFDELANKIIHQKQTLKKYKYEIIAKNKEINRLRSKLNVIKEKSEQRKRRKSDTSIHNNSGNMLNTLGLLASQVLTEEQELSQRENFIQSFPR</sequence>
<evidence type="ECO:0000256" key="2">
    <source>
        <dbReference type="SAM" id="MobiDB-lite"/>
    </source>
</evidence>
<feature type="compositionally biased region" description="Low complexity" evidence="2">
    <location>
        <begin position="71"/>
        <end position="80"/>
    </location>
</feature>
<gene>
    <name evidence="3" type="ORF">WICMUC_003830</name>
</gene>
<keyword evidence="1" id="KW-0175">Coiled coil</keyword>